<comment type="caution">
    <text evidence="13">The sequence shown here is derived from an EMBL/GenBank/DDBJ whole genome shotgun (WGS) entry which is preliminary data.</text>
</comment>
<dbReference type="AlphaFoldDB" id="A0A7J7J050"/>
<dbReference type="InterPro" id="IPR039158">
    <property type="entry name" value="SLC25A46"/>
</dbReference>
<reference evidence="13" key="1">
    <citation type="submission" date="2020-06" db="EMBL/GenBank/DDBJ databases">
        <title>Draft genome of Bugula neritina, a colonial animal packing powerful symbionts and potential medicines.</title>
        <authorList>
            <person name="Rayko M."/>
        </authorList>
    </citation>
    <scope>NUCLEOTIDE SEQUENCE [LARGE SCALE GENOMIC DNA]</scope>
    <source>
        <strain evidence="13">Kwan_BN1</strain>
    </source>
</reference>
<evidence type="ECO:0000256" key="3">
    <source>
        <dbReference type="ARBA" id="ARBA00022448"/>
    </source>
</evidence>
<evidence type="ECO:0000256" key="7">
    <source>
        <dbReference type="ARBA" id="ARBA00022989"/>
    </source>
</evidence>
<dbReference type="PANTHER" id="PTHR21252">
    <property type="entry name" value="TB1 PROTEIN-RELATED"/>
    <property type="match status" value="1"/>
</dbReference>
<evidence type="ECO:0000313" key="14">
    <source>
        <dbReference type="Proteomes" id="UP000593567"/>
    </source>
</evidence>
<comment type="similarity">
    <text evidence="2 11">Belongs to the mitochondrial carrier (TC 2.A.29) family.</text>
</comment>
<feature type="repeat" description="Solcar" evidence="10">
    <location>
        <begin position="286"/>
        <end position="388"/>
    </location>
</feature>
<dbReference type="InterPro" id="IPR023395">
    <property type="entry name" value="MCP_dom_sf"/>
</dbReference>
<evidence type="ECO:0000256" key="10">
    <source>
        <dbReference type="PROSITE-ProRule" id="PRU00282"/>
    </source>
</evidence>
<dbReference type="SUPFAM" id="SSF103506">
    <property type="entry name" value="Mitochondrial carrier"/>
    <property type="match status" value="1"/>
</dbReference>
<evidence type="ECO:0000256" key="11">
    <source>
        <dbReference type="RuleBase" id="RU000488"/>
    </source>
</evidence>
<keyword evidence="7" id="KW-1133">Transmembrane helix</keyword>
<comment type="subcellular location">
    <subcellularLocation>
        <location evidence="1">Mitochondrion outer membrane</location>
        <topology evidence="1">Multi-pass membrane protein</topology>
    </subcellularLocation>
</comment>
<dbReference type="PANTHER" id="PTHR21252:SF2">
    <property type="entry name" value="MITOCHONDRIAL OUTER MEMBRANE PROTEIN SLC25A46"/>
    <property type="match status" value="1"/>
</dbReference>
<keyword evidence="5" id="KW-0677">Repeat</keyword>
<dbReference type="PROSITE" id="PS50920">
    <property type="entry name" value="SOLCAR"/>
    <property type="match status" value="1"/>
</dbReference>
<keyword evidence="9 10" id="KW-0472">Membrane</keyword>
<keyword evidence="8" id="KW-0496">Mitochondrion</keyword>
<evidence type="ECO:0000313" key="13">
    <source>
        <dbReference type="EMBL" id="KAF6019552.1"/>
    </source>
</evidence>
<dbReference type="Proteomes" id="UP000593567">
    <property type="component" value="Unassembled WGS sequence"/>
</dbReference>
<evidence type="ECO:0000256" key="12">
    <source>
        <dbReference type="SAM" id="MobiDB-lite"/>
    </source>
</evidence>
<evidence type="ECO:0000256" key="9">
    <source>
        <dbReference type="ARBA" id="ARBA00023136"/>
    </source>
</evidence>
<evidence type="ECO:0000256" key="8">
    <source>
        <dbReference type="ARBA" id="ARBA00023128"/>
    </source>
</evidence>
<keyword evidence="6" id="KW-1000">Mitochondrion outer membrane</keyword>
<dbReference type="GO" id="GO:0005741">
    <property type="term" value="C:mitochondrial outer membrane"/>
    <property type="evidence" value="ECO:0007669"/>
    <property type="project" value="UniProtKB-SubCell"/>
</dbReference>
<feature type="region of interest" description="Disordered" evidence="12">
    <location>
        <begin position="1"/>
        <end position="23"/>
    </location>
</feature>
<proteinExistence type="inferred from homology"/>
<dbReference type="Pfam" id="PF00153">
    <property type="entry name" value="Mito_carr"/>
    <property type="match status" value="2"/>
</dbReference>
<evidence type="ECO:0000256" key="4">
    <source>
        <dbReference type="ARBA" id="ARBA00022692"/>
    </source>
</evidence>
<accession>A0A7J7J050</accession>
<name>A0A7J7J050_BUGNE</name>
<evidence type="ECO:0008006" key="15">
    <source>
        <dbReference type="Google" id="ProtNLM"/>
    </source>
</evidence>
<dbReference type="Gene3D" id="1.50.40.10">
    <property type="entry name" value="Mitochondrial carrier domain"/>
    <property type="match status" value="2"/>
</dbReference>
<dbReference type="GO" id="GO:0090149">
    <property type="term" value="P:mitochondrial membrane fission"/>
    <property type="evidence" value="ECO:0007669"/>
    <property type="project" value="InterPro"/>
</dbReference>
<dbReference type="OrthoDB" id="2403262at2759"/>
<gene>
    <name evidence="13" type="ORF">EB796_022125</name>
</gene>
<evidence type="ECO:0000256" key="2">
    <source>
        <dbReference type="ARBA" id="ARBA00006375"/>
    </source>
</evidence>
<keyword evidence="3 11" id="KW-0813">Transport</keyword>
<evidence type="ECO:0000256" key="1">
    <source>
        <dbReference type="ARBA" id="ARBA00004374"/>
    </source>
</evidence>
<dbReference type="InterPro" id="IPR018108">
    <property type="entry name" value="MCP_transmembrane"/>
</dbReference>
<evidence type="ECO:0000256" key="5">
    <source>
        <dbReference type="ARBA" id="ARBA00022737"/>
    </source>
</evidence>
<sequence length="421" mass="47331">MSSDRIDASFSTTGSAEGEELSRRRNVPVFGAASNQQHPSLDHPVSEDYKMTHDLGPDGNKYLLLLSDLSFNLFRVTTQRLLTHPYLVFRNQCQLSTRVGTSYRLMPWSIFKPLHSIYKNQGVAALWKGVHNDFIIASLRKALEVILSENFRLPLTLSEPAKGNVFSNYGKHMLLKTISVVAATPLICAGYMLRVQSQVVVGDTNYFSIFSESYHRIVSSIYPHSSETSHMLPLHKLVIPITALSLGSYIIHSMSMGAVHRQYQQNTLHIQDVEHDEVPWIKTIYDRYYPQLVGAFSGHFIADVFFYPLSTITGRLVLQGTRTIIDDVETGNAVLPFNSNYTGVVNCMQSIISEEGVTGLYKGFGALVMQYTVQALFLRATHLLYERIMETHYPRVPLQNLYTSATPSSTYSSVNSLNNKS</sequence>
<evidence type="ECO:0000256" key="6">
    <source>
        <dbReference type="ARBA" id="ARBA00022787"/>
    </source>
</evidence>
<organism evidence="13 14">
    <name type="scientific">Bugula neritina</name>
    <name type="common">Brown bryozoan</name>
    <name type="synonym">Sertularia neritina</name>
    <dbReference type="NCBI Taxonomy" id="10212"/>
    <lineage>
        <taxon>Eukaryota</taxon>
        <taxon>Metazoa</taxon>
        <taxon>Spiralia</taxon>
        <taxon>Lophotrochozoa</taxon>
        <taxon>Bryozoa</taxon>
        <taxon>Gymnolaemata</taxon>
        <taxon>Cheilostomatida</taxon>
        <taxon>Flustrina</taxon>
        <taxon>Buguloidea</taxon>
        <taxon>Bugulidae</taxon>
        <taxon>Bugula</taxon>
    </lineage>
</organism>
<keyword evidence="4 10" id="KW-0812">Transmembrane</keyword>
<keyword evidence="14" id="KW-1185">Reference proteome</keyword>
<dbReference type="EMBL" id="VXIV02003221">
    <property type="protein sequence ID" value="KAF6019552.1"/>
    <property type="molecule type" value="Genomic_DNA"/>
</dbReference>
<protein>
    <recommendedName>
        <fullName evidence="15">SLC25A46</fullName>
    </recommendedName>
</protein>